<organism evidence="3">
    <name type="scientific">Gongylonema pulchrum</name>
    <dbReference type="NCBI Taxonomy" id="637853"/>
    <lineage>
        <taxon>Eukaryota</taxon>
        <taxon>Metazoa</taxon>
        <taxon>Ecdysozoa</taxon>
        <taxon>Nematoda</taxon>
        <taxon>Chromadorea</taxon>
        <taxon>Rhabditida</taxon>
        <taxon>Spirurina</taxon>
        <taxon>Spiruromorpha</taxon>
        <taxon>Spiruroidea</taxon>
        <taxon>Gongylonematidae</taxon>
        <taxon>Gongylonema</taxon>
    </lineage>
</organism>
<name>A0A183EUS0_9BILA</name>
<reference evidence="1 2" key="2">
    <citation type="submission" date="2018-11" db="EMBL/GenBank/DDBJ databases">
        <authorList>
            <consortium name="Pathogen Informatics"/>
        </authorList>
    </citation>
    <scope>NUCLEOTIDE SEQUENCE [LARGE SCALE GENOMIC DNA]</scope>
</reference>
<dbReference type="SUPFAM" id="SSF47095">
    <property type="entry name" value="HMG-box"/>
    <property type="match status" value="1"/>
</dbReference>
<evidence type="ECO:0000313" key="2">
    <source>
        <dbReference type="Proteomes" id="UP000271098"/>
    </source>
</evidence>
<dbReference type="InterPro" id="IPR036910">
    <property type="entry name" value="HMG_box_dom_sf"/>
</dbReference>
<dbReference type="OrthoDB" id="5844876at2759"/>
<dbReference type="AlphaFoldDB" id="A0A183EUS0"/>
<proteinExistence type="predicted"/>
<evidence type="ECO:0000313" key="3">
    <source>
        <dbReference type="WBParaSite" id="GPUH_0002474101-mRNA-1"/>
    </source>
</evidence>
<accession>A0A183EUS0</accession>
<sequence length="93" mass="10616">MQIFLCSRMLKSDLRRYLKESTTTSTMSVKMAFEILHLFLEQGHSITVDPNFPKKPPNSFSIFAKKFWNGKFSSIQLNQPLTAMGLISSLENA</sequence>
<reference evidence="3" key="1">
    <citation type="submission" date="2016-06" db="UniProtKB">
        <authorList>
            <consortium name="WormBaseParasite"/>
        </authorList>
    </citation>
    <scope>IDENTIFICATION</scope>
</reference>
<dbReference type="Proteomes" id="UP000271098">
    <property type="component" value="Unassembled WGS sequence"/>
</dbReference>
<gene>
    <name evidence="1" type="ORF">GPUH_LOCUS24711</name>
</gene>
<protein>
    <submittedName>
        <fullName evidence="3">Ovule protein</fullName>
    </submittedName>
</protein>
<dbReference type="EMBL" id="UYRT01102197">
    <property type="protein sequence ID" value="VDN43225.1"/>
    <property type="molecule type" value="Genomic_DNA"/>
</dbReference>
<dbReference type="WBParaSite" id="GPUH_0002474101-mRNA-1">
    <property type="protein sequence ID" value="GPUH_0002474101-mRNA-1"/>
    <property type="gene ID" value="GPUH_0002474101"/>
</dbReference>
<evidence type="ECO:0000313" key="1">
    <source>
        <dbReference type="EMBL" id="VDN43225.1"/>
    </source>
</evidence>
<keyword evidence="2" id="KW-1185">Reference proteome</keyword>